<feature type="transmembrane region" description="Helical" evidence="17">
    <location>
        <begin position="152"/>
        <end position="170"/>
    </location>
</feature>
<evidence type="ECO:0000256" key="1">
    <source>
        <dbReference type="ARBA" id="ARBA00004448"/>
    </source>
</evidence>
<evidence type="ECO:0000256" key="5">
    <source>
        <dbReference type="ARBA" id="ARBA00022448"/>
    </source>
</evidence>
<organism evidence="20">
    <name type="scientific">Cynoglossus nanhaiensis</name>
    <dbReference type="NCBI Taxonomy" id="2213132"/>
    <lineage>
        <taxon>Eukaryota</taxon>
        <taxon>Metazoa</taxon>
        <taxon>Chordata</taxon>
        <taxon>Craniata</taxon>
        <taxon>Vertebrata</taxon>
        <taxon>Euteleostomi</taxon>
        <taxon>Actinopterygii</taxon>
        <taxon>Neopterygii</taxon>
        <taxon>Teleostei</taxon>
        <taxon>Neoteleostei</taxon>
        <taxon>Acanthomorphata</taxon>
        <taxon>Carangaria</taxon>
        <taxon>Pleuronectiformes</taxon>
        <taxon>Pleuronectoidei</taxon>
        <taxon>Cynoglossidae</taxon>
        <taxon>Cynoglossinae</taxon>
        <taxon>Cynoglossus</taxon>
    </lineage>
</organism>
<evidence type="ECO:0000256" key="10">
    <source>
        <dbReference type="ARBA" id="ARBA00022982"/>
    </source>
</evidence>
<feature type="transmembrane region" description="Helical" evidence="17">
    <location>
        <begin position="324"/>
        <end position="343"/>
    </location>
</feature>
<comment type="subcellular location">
    <subcellularLocation>
        <location evidence="1 17">Mitochondrion inner membrane</location>
        <topology evidence="1 17">Multi-pass membrane protein</topology>
    </subcellularLocation>
</comment>
<feature type="transmembrane region" description="Helical" evidence="17">
    <location>
        <begin position="177"/>
        <end position="195"/>
    </location>
</feature>
<dbReference type="CTD" id="4536"/>
<evidence type="ECO:0000313" key="20">
    <source>
        <dbReference type="EMBL" id="QNV46915.1"/>
    </source>
</evidence>
<dbReference type="PANTHER" id="PTHR46552:SF1">
    <property type="entry name" value="NADH-UBIQUINONE OXIDOREDUCTASE CHAIN 2"/>
    <property type="match status" value="1"/>
</dbReference>
<keyword evidence="10 17" id="KW-0249">Electron transport</keyword>
<sequence>MNPLMMTVLILSLFSGTIITLSSTNWLMAWMGLEINTMAIIPIIARKHHPRATEAATKYFLIQAPAAATVLFSAITNAWLTGQWGIDQTSMNLPTVMILISLAMKMGMAPVHSWLPDVLQGLDLMTALLLSTWQKLAPLSILIQLHSTHSPLLIIMGIMSILAGGWGGLNQTQTRKILAYSSITHMGWMLLILQYEPNITFVTFLFYVLMTSSLFMIFNQNNALSINKLPILSTFSPALCSLTPIILLSLAGLPPFTGFIPKWLIIKELSHLNLSGLAVSAAIAGLLSLYFYLRLSYTSCMTMSPASTLTTASWRTSMNTYPTMLKITIILSAMMLPLTPLIMTPMM</sequence>
<feature type="transmembrane region" description="Helical" evidence="17">
    <location>
        <begin position="231"/>
        <end position="252"/>
    </location>
</feature>
<name>A0A7L7S9Q6_9PLEU</name>
<feature type="transmembrane region" description="Helical" evidence="17">
    <location>
        <begin position="92"/>
        <end position="115"/>
    </location>
</feature>
<evidence type="ECO:0000259" key="18">
    <source>
        <dbReference type="Pfam" id="PF00361"/>
    </source>
</evidence>
<dbReference type="Pfam" id="PF06444">
    <property type="entry name" value="NADH_dehy_S2_C"/>
    <property type="match status" value="1"/>
</dbReference>
<evidence type="ECO:0000256" key="11">
    <source>
        <dbReference type="ARBA" id="ARBA00022989"/>
    </source>
</evidence>
<evidence type="ECO:0000256" key="13">
    <source>
        <dbReference type="ARBA" id="ARBA00023075"/>
    </source>
</evidence>
<protein>
    <recommendedName>
        <fullName evidence="4 17">NADH-ubiquinone oxidoreductase chain 2</fullName>
        <ecNumber evidence="3 17">7.1.1.2</ecNumber>
    </recommendedName>
</protein>
<feature type="transmembrane region" description="Helical" evidence="17">
    <location>
        <begin position="57"/>
        <end position="80"/>
    </location>
</feature>
<dbReference type="EC" id="7.1.1.2" evidence="3 17"/>
<reference evidence="20" key="1">
    <citation type="journal article" date="2020" name="Mitochondrial DNA Part B Resour">
        <title>Characterization of the complete mitochondrial genome of Cynoglossus nanhaiensis (Pleuronectiformes: Cynoglossidae).</title>
        <authorList>
            <person name="Tian S."/>
            <person name="Wang C."/>
            <person name="Yan Y."/>
            <person name="Chen X."/>
        </authorList>
    </citation>
    <scope>NUCLEOTIDE SEQUENCE</scope>
</reference>
<evidence type="ECO:0000256" key="4">
    <source>
        <dbReference type="ARBA" id="ARBA00021008"/>
    </source>
</evidence>
<dbReference type="GO" id="GO:0006120">
    <property type="term" value="P:mitochondrial electron transport, NADH to ubiquinone"/>
    <property type="evidence" value="ECO:0007669"/>
    <property type="project" value="InterPro"/>
</dbReference>
<dbReference type="GeneID" id="59437115"/>
<evidence type="ECO:0000256" key="2">
    <source>
        <dbReference type="ARBA" id="ARBA00007012"/>
    </source>
</evidence>
<dbReference type="InterPro" id="IPR010933">
    <property type="entry name" value="NADH_DH_su2_C"/>
</dbReference>
<keyword evidence="13 17" id="KW-0830">Ubiquinone</keyword>
<dbReference type="GO" id="GO:0008137">
    <property type="term" value="F:NADH dehydrogenase (ubiquinone) activity"/>
    <property type="evidence" value="ECO:0007669"/>
    <property type="project" value="UniProtKB-EC"/>
</dbReference>
<evidence type="ECO:0000256" key="8">
    <source>
        <dbReference type="ARBA" id="ARBA00022792"/>
    </source>
</evidence>
<feature type="transmembrane region" description="Helical" evidence="17">
    <location>
        <begin position="272"/>
        <end position="293"/>
    </location>
</feature>
<feature type="transmembrane region" description="Helical" evidence="17">
    <location>
        <begin position="201"/>
        <end position="219"/>
    </location>
</feature>
<dbReference type="EMBL" id="MT117229">
    <property type="protein sequence ID" value="QNV46915.1"/>
    <property type="molecule type" value="Genomic_DNA"/>
</dbReference>
<keyword evidence="8 17" id="KW-0999">Mitochondrion inner membrane</keyword>
<feature type="domain" description="NADH:quinone oxidoreductase/Mrp antiporter transmembrane" evidence="18">
    <location>
        <begin position="23"/>
        <end position="283"/>
    </location>
</feature>
<evidence type="ECO:0000256" key="15">
    <source>
        <dbReference type="ARBA" id="ARBA00023136"/>
    </source>
</evidence>
<dbReference type="InterPro" id="IPR050175">
    <property type="entry name" value="Complex_I_Subunit_2"/>
</dbReference>
<evidence type="ECO:0000256" key="17">
    <source>
        <dbReference type="RuleBase" id="RU003403"/>
    </source>
</evidence>
<keyword evidence="12 17" id="KW-0520">NAD</keyword>
<dbReference type="AlphaFoldDB" id="A0A7L7S9Q6"/>
<gene>
    <name evidence="20" type="primary">ND2</name>
</gene>
<evidence type="ECO:0000256" key="9">
    <source>
        <dbReference type="ARBA" id="ARBA00022967"/>
    </source>
</evidence>
<keyword evidence="6 17" id="KW-0679">Respiratory chain</keyword>
<geneLocation type="mitochondrion" evidence="20"/>
<evidence type="ECO:0000259" key="19">
    <source>
        <dbReference type="Pfam" id="PF06444"/>
    </source>
</evidence>
<comment type="catalytic activity">
    <reaction evidence="16 17">
        <text>a ubiquinone + NADH + 5 H(+)(in) = a ubiquinol + NAD(+) + 4 H(+)(out)</text>
        <dbReference type="Rhea" id="RHEA:29091"/>
        <dbReference type="Rhea" id="RHEA-COMP:9565"/>
        <dbReference type="Rhea" id="RHEA-COMP:9566"/>
        <dbReference type="ChEBI" id="CHEBI:15378"/>
        <dbReference type="ChEBI" id="CHEBI:16389"/>
        <dbReference type="ChEBI" id="CHEBI:17976"/>
        <dbReference type="ChEBI" id="CHEBI:57540"/>
        <dbReference type="ChEBI" id="CHEBI:57945"/>
        <dbReference type="EC" id="7.1.1.2"/>
    </reaction>
</comment>
<comment type="similarity">
    <text evidence="2 17">Belongs to the complex I subunit 2 family.</text>
</comment>
<keyword evidence="14 17" id="KW-0496">Mitochondrion</keyword>
<evidence type="ECO:0000256" key="14">
    <source>
        <dbReference type="ARBA" id="ARBA00023128"/>
    </source>
</evidence>
<keyword evidence="7 17" id="KW-0812">Transmembrane</keyword>
<evidence type="ECO:0000256" key="16">
    <source>
        <dbReference type="ARBA" id="ARBA00049551"/>
    </source>
</evidence>
<keyword evidence="11 17" id="KW-1133">Transmembrane helix</keyword>
<keyword evidence="5" id="KW-0813">Transport</keyword>
<dbReference type="PRINTS" id="PR01436">
    <property type="entry name" value="NADHDHGNASE2"/>
</dbReference>
<keyword evidence="15 17" id="KW-0472">Membrane</keyword>
<feature type="domain" description="NADH dehydrogenase subunit 2 C-terminal" evidence="19">
    <location>
        <begin position="289"/>
        <end position="343"/>
    </location>
</feature>
<evidence type="ECO:0000256" key="12">
    <source>
        <dbReference type="ARBA" id="ARBA00023027"/>
    </source>
</evidence>
<dbReference type="InterPro" id="IPR003917">
    <property type="entry name" value="NADH_UbQ_OxRdtase_chain2"/>
</dbReference>
<dbReference type="GO" id="GO:0005743">
    <property type="term" value="C:mitochondrial inner membrane"/>
    <property type="evidence" value="ECO:0007669"/>
    <property type="project" value="UniProtKB-SubCell"/>
</dbReference>
<dbReference type="Pfam" id="PF00361">
    <property type="entry name" value="Proton_antipo_M"/>
    <property type="match status" value="1"/>
</dbReference>
<dbReference type="RefSeq" id="YP_009938681.1">
    <property type="nucleotide sequence ID" value="NC_050921.1"/>
</dbReference>
<evidence type="ECO:0000256" key="3">
    <source>
        <dbReference type="ARBA" id="ARBA00012944"/>
    </source>
</evidence>
<dbReference type="PANTHER" id="PTHR46552">
    <property type="entry name" value="NADH-UBIQUINONE OXIDOREDUCTASE CHAIN 2"/>
    <property type="match status" value="1"/>
</dbReference>
<evidence type="ECO:0000256" key="6">
    <source>
        <dbReference type="ARBA" id="ARBA00022660"/>
    </source>
</evidence>
<dbReference type="InterPro" id="IPR001750">
    <property type="entry name" value="ND/Mrp_TM"/>
</dbReference>
<accession>A0A7L7S9Q6</accession>
<comment type="function">
    <text evidence="17">Core subunit of the mitochondrial membrane respiratory chain NADH dehydrogenase (Complex I) which catalyzes electron transfer from NADH through the respiratory chain, using ubiquinone as an electron acceptor. Essential for the catalytic activity and assembly of complex I.</text>
</comment>
<keyword evidence="9 17" id="KW-1278">Translocase</keyword>
<proteinExistence type="inferred from homology"/>
<evidence type="ECO:0000256" key="7">
    <source>
        <dbReference type="ARBA" id="ARBA00022692"/>
    </source>
</evidence>